<name>A0A4P9Z3B8_9FUNG</name>
<dbReference type="AlphaFoldDB" id="A0A4P9Z3B8"/>
<feature type="compositionally biased region" description="Polar residues" evidence="1">
    <location>
        <begin position="220"/>
        <end position="240"/>
    </location>
</feature>
<protein>
    <recommendedName>
        <fullName evidence="4">RRM domain-containing protein</fullName>
    </recommendedName>
</protein>
<keyword evidence="3" id="KW-1185">Reference proteome</keyword>
<feature type="region of interest" description="Disordered" evidence="1">
    <location>
        <begin position="68"/>
        <end position="108"/>
    </location>
</feature>
<gene>
    <name evidence="2" type="ORF">SYNPS1DRAFT_27290</name>
</gene>
<evidence type="ECO:0000313" key="3">
    <source>
        <dbReference type="Proteomes" id="UP000278143"/>
    </source>
</evidence>
<evidence type="ECO:0008006" key="4">
    <source>
        <dbReference type="Google" id="ProtNLM"/>
    </source>
</evidence>
<accession>A0A4P9Z3B8</accession>
<sequence length="424" mass="46999">MPDDATVSAAMLSMLASADDAAGVHPMVADILANALNTEEEHQSSNGNDLMAQMMTPTITLPTVQITTEVEEEEEEEVEVEEEIEEDISGGHNNSNNNHHGEDDDDDDEIEEELVMVDPVEQHLYDDSAFNQTMADHISRFLDEDDAQRHASDADLVIPQQVQEDMWTALYAQEDAEEAAKREVERQAADTLDTLQVPQERSSSRVSMTAELSAADRSASRGSQRTATSLWDSENNSRATSPAMVDDEVEEEVEEEKEEEKGSSEEMTTMTATATTAAANDAVTVDVTRSILVKGLIGDHIDETVIRDTFEKVGRDCDIGEHAWTATRIQIQRNFAPNPKELRCMVEFATEEEVNEVAKAKFELIAGQKGALSRMTDMGARVTVTRAHPTNTTTVVIFTISSPIQNLRRLVLLFFSSSSYYYLR</sequence>
<feature type="compositionally biased region" description="Polar residues" evidence="1">
    <location>
        <begin position="193"/>
        <end position="207"/>
    </location>
</feature>
<evidence type="ECO:0000256" key="1">
    <source>
        <dbReference type="SAM" id="MobiDB-lite"/>
    </source>
</evidence>
<dbReference type="OrthoDB" id="10620487at2759"/>
<dbReference type="Proteomes" id="UP000278143">
    <property type="component" value="Unassembled WGS sequence"/>
</dbReference>
<feature type="region of interest" description="Disordered" evidence="1">
    <location>
        <begin position="178"/>
        <end position="268"/>
    </location>
</feature>
<feature type="compositionally biased region" description="Acidic residues" evidence="1">
    <location>
        <begin position="245"/>
        <end position="258"/>
    </location>
</feature>
<evidence type="ECO:0000313" key="2">
    <source>
        <dbReference type="EMBL" id="RKP27043.1"/>
    </source>
</evidence>
<dbReference type="EMBL" id="KZ989282">
    <property type="protein sequence ID" value="RKP27043.1"/>
    <property type="molecule type" value="Genomic_DNA"/>
</dbReference>
<proteinExistence type="predicted"/>
<feature type="compositionally biased region" description="Acidic residues" evidence="1">
    <location>
        <begin position="69"/>
        <end position="88"/>
    </location>
</feature>
<feature type="compositionally biased region" description="Basic and acidic residues" evidence="1">
    <location>
        <begin position="178"/>
        <end position="188"/>
    </location>
</feature>
<reference evidence="3" key="1">
    <citation type="journal article" date="2018" name="Nat. Microbiol.">
        <title>Leveraging single-cell genomics to expand the fungal tree of life.</title>
        <authorList>
            <person name="Ahrendt S.R."/>
            <person name="Quandt C.A."/>
            <person name="Ciobanu D."/>
            <person name="Clum A."/>
            <person name="Salamov A."/>
            <person name="Andreopoulos B."/>
            <person name="Cheng J.F."/>
            <person name="Woyke T."/>
            <person name="Pelin A."/>
            <person name="Henrissat B."/>
            <person name="Reynolds N.K."/>
            <person name="Benny G.L."/>
            <person name="Smith M.E."/>
            <person name="James T.Y."/>
            <person name="Grigoriev I.V."/>
        </authorList>
    </citation>
    <scope>NUCLEOTIDE SEQUENCE [LARGE SCALE GENOMIC DNA]</scope>
    <source>
        <strain evidence="3">Benny S71-1</strain>
    </source>
</reference>
<organism evidence="2 3">
    <name type="scientific">Syncephalis pseudoplumigaleata</name>
    <dbReference type="NCBI Taxonomy" id="1712513"/>
    <lineage>
        <taxon>Eukaryota</taxon>
        <taxon>Fungi</taxon>
        <taxon>Fungi incertae sedis</taxon>
        <taxon>Zoopagomycota</taxon>
        <taxon>Zoopagomycotina</taxon>
        <taxon>Zoopagomycetes</taxon>
        <taxon>Zoopagales</taxon>
        <taxon>Piptocephalidaceae</taxon>
        <taxon>Syncephalis</taxon>
    </lineage>
</organism>